<name>A0A4R6NZU2_NOCIG</name>
<gene>
    <name evidence="1" type="ORF">DFR75_112137</name>
</gene>
<comment type="caution">
    <text evidence="1">The sequence shown here is derived from an EMBL/GenBank/DDBJ whole genome shotgun (WGS) entry which is preliminary data.</text>
</comment>
<protein>
    <submittedName>
        <fullName evidence="1">Uncharacterized protein DUF3310</fullName>
    </submittedName>
</protein>
<organism evidence="1 2">
    <name type="scientific">Nocardia ignorata</name>
    <dbReference type="NCBI Taxonomy" id="145285"/>
    <lineage>
        <taxon>Bacteria</taxon>
        <taxon>Bacillati</taxon>
        <taxon>Actinomycetota</taxon>
        <taxon>Actinomycetes</taxon>
        <taxon>Mycobacteriales</taxon>
        <taxon>Nocardiaceae</taxon>
        <taxon>Nocardia</taxon>
    </lineage>
</organism>
<dbReference type="EMBL" id="SNXK01000012">
    <property type="protein sequence ID" value="TDP29868.1"/>
    <property type="molecule type" value="Genomic_DNA"/>
</dbReference>
<dbReference type="Proteomes" id="UP000295087">
    <property type="component" value="Unassembled WGS sequence"/>
</dbReference>
<dbReference type="Pfam" id="PF11753">
    <property type="entry name" value="DUF3310"/>
    <property type="match status" value="1"/>
</dbReference>
<proteinExistence type="predicted"/>
<accession>A0A4R6NZU2</accession>
<dbReference type="AlphaFoldDB" id="A0A4R6NZU2"/>
<dbReference type="InterPro" id="IPR021739">
    <property type="entry name" value="SaV-like"/>
</dbReference>
<evidence type="ECO:0000313" key="1">
    <source>
        <dbReference type="EMBL" id="TDP29868.1"/>
    </source>
</evidence>
<evidence type="ECO:0000313" key="2">
    <source>
        <dbReference type="Proteomes" id="UP000295087"/>
    </source>
</evidence>
<sequence>MTDVVNHPVHYSTGRFTCECITITRHLTFTAGNAVKYCWRFAEKNGAEDLRKAVVYLRWAVEDGTPAILAGHEDTVRSLVVEHVIPHADGVYGAIERVVLTNDYTGALNLIEAEVLTLSGGTNRG</sequence>
<reference evidence="1 2" key="1">
    <citation type="submission" date="2019-03" db="EMBL/GenBank/DDBJ databases">
        <title>Genomic Encyclopedia of Type Strains, Phase IV (KMG-IV): sequencing the most valuable type-strain genomes for metagenomic binning, comparative biology and taxonomic classification.</title>
        <authorList>
            <person name="Goeker M."/>
        </authorList>
    </citation>
    <scope>NUCLEOTIDE SEQUENCE [LARGE SCALE GENOMIC DNA]</scope>
    <source>
        <strain evidence="1 2">DSM 44496</strain>
    </source>
</reference>
<keyword evidence="2" id="KW-1185">Reference proteome</keyword>
<dbReference type="RefSeq" id="WP_067496732.1">
    <property type="nucleotide sequence ID" value="NZ_SNXK01000012.1"/>
</dbReference>